<keyword evidence="1" id="KW-0145">Chemotaxis</keyword>
<reference evidence="4 5" key="1">
    <citation type="submission" date="2022-04" db="EMBL/GenBank/DDBJ databases">
        <title>Halobacillus sp. isolated from saltern.</title>
        <authorList>
            <person name="Won M."/>
            <person name="Lee C.-M."/>
            <person name="Woen H.-Y."/>
            <person name="Kwon S.-W."/>
        </authorList>
    </citation>
    <scope>NUCLEOTIDE SEQUENCE [LARGE SCALE GENOMIC DNA]</scope>
    <source>
        <strain evidence="4 5">SSBR10-3</strain>
    </source>
</reference>
<organism evidence="4 5">
    <name type="scientific">Halobacillus salinarum</name>
    <dbReference type="NCBI Taxonomy" id="2932257"/>
    <lineage>
        <taxon>Bacteria</taxon>
        <taxon>Bacillati</taxon>
        <taxon>Bacillota</taxon>
        <taxon>Bacilli</taxon>
        <taxon>Bacillales</taxon>
        <taxon>Bacillaceae</taxon>
        <taxon>Halobacillus</taxon>
    </lineage>
</organism>
<keyword evidence="5" id="KW-1185">Reference proteome</keyword>
<protein>
    <submittedName>
        <fullName evidence="4">Chemotaxis protein CheC</fullName>
    </submittedName>
</protein>
<proteinExistence type="predicted"/>
<dbReference type="PANTHER" id="PTHR43693:SF1">
    <property type="entry name" value="PROTEIN PHOSPHATASE CHEZ"/>
    <property type="match status" value="1"/>
</dbReference>
<gene>
    <name evidence="4" type="ORF">MUN89_13875</name>
</gene>
<dbReference type="InterPro" id="IPR007597">
    <property type="entry name" value="CheC"/>
</dbReference>
<dbReference type="PANTHER" id="PTHR43693">
    <property type="entry name" value="PROTEIN PHOSPHATASE CHEZ"/>
    <property type="match status" value="1"/>
</dbReference>
<keyword evidence="2" id="KW-0378">Hydrolase</keyword>
<dbReference type="RefSeq" id="WP_244708393.1">
    <property type="nucleotide sequence ID" value="NZ_CP095073.1"/>
</dbReference>
<evidence type="ECO:0000256" key="2">
    <source>
        <dbReference type="ARBA" id="ARBA00022801"/>
    </source>
</evidence>
<dbReference type="InterPro" id="IPR028976">
    <property type="entry name" value="CheC-like_sf"/>
</dbReference>
<dbReference type="CDD" id="cd17909">
    <property type="entry name" value="CheC_ClassI"/>
    <property type="match status" value="1"/>
</dbReference>
<feature type="domain" description="CheC-like protein" evidence="3">
    <location>
        <begin position="113"/>
        <end position="146"/>
    </location>
</feature>
<evidence type="ECO:0000256" key="1">
    <source>
        <dbReference type="ARBA" id="ARBA00022500"/>
    </source>
</evidence>
<evidence type="ECO:0000259" key="3">
    <source>
        <dbReference type="Pfam" id="PF04509"/>
    </source>
</evidence>
<feature type="domain" description="CheC-like protein" evidence="3">
    <location>
        <begin position="10"/>
        <end position="46"/>
    </location>
</feature>
<dbReference type="Proteomes" id="UP000831787">
    <property type="component" value="Chromosome"/>
</dbReference>
<accession>A0ABY4EG40</accession>
<dbReference type="Pfam" id="PF04509">
    <property type="entry name" value="CheC"/>
    <property type="match status" value="2"/>
</dbReference>
<name>A0ABY4EG40_9BACI</name>
<dbReference type="SUPFAM" id="SSF103039">
    <property type="entry name" value="CheC-like"/>
    <property type="match status" value="1"/>
</dbReference>
<dbReference type="EMBL" id="CP095073">
    <property type="protein sequence ID" value="UOQ43033.1"/>
    <property type="molecule type" value="Genomic_DNA"/>
</dbReference>
<sequence length="213" mass="22972">MSFSEQFSTLHLDVLKEVGNIGAGHAATSLSNLLNRKIDMHIPAVNVVTFDEVMDLAGGAEEPVVSIALKISGDVPGDIFFILPPVEAERFVQQVTGLEQGSLDTIITEEFAVSALQELGNILSGSYISALSDFTNLDLYLSVPSLAMDMAGAILSYGLLELSHVSDQAIVIETALGEEDNQSEERIKGHFFLFPHPDSYRTLFKALGVADDD</sequence>
<dbReference type="Gene3D" id="3.40.1550.10">
    <property type="entry name" value="CheC-like"/>
    <property type="match status" value="1"/>
</dbReference>
<dbReference type="InterPro" id="IPR050992">
    <property type="entry name" value="CheZ_family_phosphatases"/>
</dbReference>
<evidence type="ECO:0000313" key="4">
    <source>
        <dbReference type="EMBL" id="UOQ43033.1"/>
    </source>
</evidence>
<evidence type="ECO:0000313" key="5">
    <source>
        <dbReference type="Proteomes" id="UP000831787"/>
    </source>
</evidence>